<evidence type="ECO:0008006" key="3">
    <source>
        <dbReference type="Google" id="ProtNLM"/>
    </source>
</evidence>
<organism evidence="1 2">
    <name type="scientific">Anncaliia algerae PRA339</name>
    <dbReference type="NCBI Taxonomy" id="1288291"/>
    <lineage>
        <taxon>Eukaryota</taxon>
        <taxon>Fungi</taxon>
        <taxon>Fungi incertae sedis</taxon>
        <taxon>Microsporidia</taxon>
        <taxon>Tubulinosematoidea</taxon>
        <taxon>Tubulinosematidae</taxon>
        <taxon>Anncaliia</taxon>
    </lineage>
</organism>
<dbReference type="PANTHER" id="PTHR47163:SF2">
    <property type="entry name" value="SI:DKEY-17M8.2"/>
    <property type="match status" value="1"/>
</dbReference>
<reference evidence="2" key="1">
    <citation type="submission" date="2013-02" db="EMBL/GenBank/DDBJ databases">
        <authorList>
            <consortium name="The Broad Institute Genome Sequencing Platform"/>
            <person name="Cuomo C."/>
            <person name="Becnel J."/>
            <person name="Sanscrainte N."/>
            <person name="Walker B."/>
            <person name="Young S.K."/>
            <person name="Zeng Q."/>
            <person name="Gargeya S."/>
            <person name="Fitzgerald M."/>
            <person name="Haas B."/>
            <person name="Abouelleil A."/>
            <person name="Alvarado L."/>
            <person name="Arachchi H.M."/>
            <person name="Berlin A.M."/>
            <person name="Chapman S.B."/>
            <person name="Dewar J."/>
            <person name="Goldberg J."/>
            <person name="Griggs A."/>
            <person name="Gujja S."/>
            <person name="Hansen M."/>
            <person name="Howarth C."/>
            <person name="Imamovic A."/>
            <person name="Larimer J."/>
            <person name="McCowan C."/>
            <person name="Murphy C."/>
            <person name="Neiman D."/>
            <person name="Pearson M."/>
            <person name="Priest M."/>
            <person name="Roberts A."/>
            <person name="Saif S."/>
            <person name="Shea T."/>
            <person name="Sisk P."/>
            <person name="Sykes S."/>
            <person name="Wortman J."/>
            <person name="Nusbaum C."/>
            <person name="Birren B."/>
        </authorList>
    </citation>
    <scope>NUCLEOTIDE SEQUENCE [LARGE SCALE GENOMIC DNA]</scope>
    <source>
        <strain evidence="2">PRA339</strain>
    </source>
</reference>
<feature type="non-terminal residue" evidence="1">
    <location>
        <position position="1"/>
    </location>
</feature>
<dbReference type="VEuPathDB" id="MicrosporidiaDB:H312_03578"/>
<gene>
    <name evidence="1" type="ORF">H312_03578</name>
</gene>
<dbReference type="PANTHER" id="PTHR47163">
    <property type="entry name" value="DDE_TNP_IS1595 DOMAIN-CONTAINING PROTEIN"/>
    <property type="match status" value="1"/>
</dbReference>
<evidence type="ECO:0000313" key="1">
    <source>
        <dbReference type="EMBL" id="KCZ79039.1"/>
    </source>
</evidence>
<dbReference type="InterPro" id="IPR053164">
    <property type="entry name" value="IS1016-like_transposase"/>
</dbReference>
<name>A0A059EWD8_9MICR</name>
<protein>
    <recommendedName>
        <fullName evidence="3">ISXO2-like transposase domain-containing protein</fullName>
    </recommendedName>
</protein>
<reference evidence="1 2" key="2">
    <citation type="submission" date="2014-03" db="EMBL/GenBank/DDBJ databases">
        <title>The Genome Sequence of Anncaliia algerae insect isolate PRA339.</title>
        <authorList>
            <consortium name="The Broad Institute Genome Sequencing Platform"/>
            <consortium name="The Broad Institute Genome Sequencing Center for Infectious Disease"/>
            <person name="Cuomo C."/>
            <person name="Becnel J."/>
            <person name="Sanscrainte N."/>
            <person name="Walker B."/>
            <person name="Young S.K."/>
            <person name="Zeng Q."/>
            <person name="Gargeya S."/>
            <person name="Fitzgerald M."/>
            <person name="Haas B."/>
            <person name="Abouelleil A."/>
            <person name="Alvarado L."/>
            <person name="Arachchi H.M."/>
            <person name="Berlin A.M."/>
            <person name="Chapman S.B."/>
            <person name="Dewar J."/>
            <person name="Goldberg J."/>
            <person name="Griggs A."/>
            <person name="Gujja S."/>
            <person name="Hansen M."/>
            <person name="Howarth C."/>
            <person name="Imamovic A."/>
            <person name="Larimer J."/>
            <person name="McCowan C."/>
            <person name="Murphy C."/>
            <person name="Neiman D."/>
            <person name="Pearson M."/>
            <person name="Priest M."/>
            <person name="Roberts A."/>
            <person name="Saif S."/>
            <person name="Shea T."/>
            <person name="Sisk P."/>
            <person name="Sykes S."/>
            <person name="Wortman J."/>
            <person name="Nusbaum C."/>
            <person name="Birren B."/>
        </authorList>
    </citation>
    <scope>NUCLEOTIDE SEQUENCE [LARGE SCALE GENOMIC DNA]</scope>
    <source>
        <strain evidence="1 2">PRA339</strain>
    </source>
</reference>
<accession>A0A059EWD8</accession>
<dbReference type="AlphaFoldDB" id="A0A059EWD8"/>
<feature type="non-terminal residue" evidence="1">
    <location>
        <position position="124"/>
    </location>
</feature>
<sequence length="124" mass="14625">VKFWRCPKCYKKISLLKDTILYICKKKLTEIIDIKYFWSLDTLQTIKLEKHCGGNDAIYKYYKKLSLQSYHILKLLGRNKIGGFGHIVEIDESKFSKRKYNVGRLVRSPWIVGGIDLTTNQIFF</sequence>
<evidence type="ECO:0000313" key="2">
    <source>
        <dbReference type="Proteomes" id="UP000030655"/>
    </source>
</evidence>
<keyword evidence="2" id="KW-1185">Reference proteome</keyword>
<dbReference type="OrthoDB" id="7732882at2759"/>
<dbReference type="Proteomes" id="UP000030655">
    <property type="component" value="Unassembled WGS sequence"/>
</dbReference>
<proteinExistence type="predicted"/>
<dbReference type="EMBL" id="KK365414">
    <property type="protein sequence ID" value="KCZ79039.1"/>
    <property type="molecule type" value="Genomic_DNA"/>
</dbReference>
<dbReference type="HOGENOM" id="CLU_044348_2_1_1"/>